<dbReference type="EMBL" id="JBEPLU010000003">
    <property type="protein sequence ID" value="MET3528223.1"/>
    <property type="molecule type" value="Genomic_DNA"/>
</dbReference>
<evidence type="ECO:0000256" key="7">
    <source>
        <dbReference type="ARBA" id="ARBA00023065"/>
    </source>
</evidence>
<dbReference type="RefSeq" id="WP_354298193.1">
    <property type="nucleotide sequence ID" value="NZ_JBEPLU010000003.1"/>
</dbReference>
<dbReference type="PROSITE" id="PS52016">
    <property type="entry name" value="TONB_DEPENDENT_REC_3"/>
    <property type="match status" value="1"/>
</dbReference>
<keyword evidence="16" id="KW-0675">Receptor</keyword>
<evidence type="ECO:0000256" key="2">
    <source>
        <dbReference type="ARBA" id="ARBA00022448"/>
    </source>
</evidence>
<keyword evidence="3 11" id="KW-1134">Transmembrane beta strand</keyword>
<keyword evidence="9 11" id="KW-0472">Membrane</keyword>
<evidence type="ECO:0000256" key="9">
    <source>
        <dbReference type="ARBA" id="ARBA00023136"/>
    </source>
</evidence>
<comment type="subcellular location">
    <subcellularLocation>
        <location evidence="1 11">Cell outer membrane</location>
        <topology evidence="1 11">Multi-pass membrane protein</topology>
    </subcellularLocation>
</comment>
<gene>
    <name evidence="16" type="ORF">ABID41_003362</name>
</gene>
<evidence type="ECO:0000256" key="10">
    <source>
        <dbReference type="ARBA" id="ARBA00023237"/>
    </source>
</evidence>
<keyword evidence="2 11" id="KW-0813">Transport</keyword>
<dbReference type="Proteomes" id="UP001549110">
    <property type="component" value="Unassembled WGS sequence"/>
</dbReference>
<dbReference type="InterPro" id="IPR039426">
    <property type="entry name" value="TonB-dep_rcpt-like"/>
</dbReference>
<sequence length="787" mass="84186">MTRAWLQFSALATSLALLAGPGAEARAEEADAQPDQASVSAVTEVIVTARRREERLQDVPLPVSVVDGALVADSGSFNVNRLKELIPSVQFYSTNPRNSAANIRGLGAPFGLTNDGIEQGVGLYVDGVYFARPAAATLDFIDVDRIEVLRGPQGTLYGKNTTAGAINVTTRRPSFTPQTDLELSYGNYGFVQAKASITGPITENLAGRLSFSGTQRDGFIYNVAKNEHINDLNNLGLKGQLLYKPKDGLELILSGDFTRQRPNGYAQVVAGVAPTLRAANRQWAGIIADLGYAPPSYDAFDRVTDSDTPWRSTQDLGGGSLTVNWDVGPGALTSISAYRFWNWDPSNDRDFVGLPITTQSAATSRQMQWSQELRYAGDLSDSLAFVVGAFAFRQKIASDPVQTQVQGSAAARFLLAPSAQAATPGLLDGYGQETRLSFKNESAALFGQFDWRVTDRLRILPGLRLNYDKKEVFYDNQVFGGLQTTDPALIALKLGILSPQTYAADVDDTNLSGQVTVAYELSSKANAYATYATSFKSVGLNLAGVPTDASGKPALAAAVVDPEDVRHIEIGLKTQPLPGLIANFAAYETTIKDYQAQVQNAAVGVLRGYLANADEVRVRGFEFDGRAVVDEHLNLYAALAYTDAVYTSFVDAPAPLELTGGPAAVDISGSRLPGVSKWAGSIGGEYVQPGGLLGRSGDYFVGLDASYRSSFSSSATPSEYLNVKGYGLVNARLGFRVEDGWDLTFWVRNLADKDYFELLSAAPGGSGLIVGQPGDPRTYGVTIGASF</sequence>
<keyword evidence="4" id="KW-0410">Iron transport</keyword>
<feature type="signal peptide" evidence="13">
    <location>
        <begin position="1"/>
        <end position="19"/>
    </location>
</feature>
<evidence type="ECO:0000256" key="3">
    <source>
        <dbReference type="ARBA" id="ARBA00022452"/>
    </source>
</evidence>
<keyword evidence="7" id="KW-0406">Ion transport</keyword>
<comment type="caution">
    <text evidence="16">The sequence shown here is derived from an EMBL/GenBank/DDBJ whole genome shotgun (WGS) entry which is preliminary data.</text>
</comment>
<dbReference type="InterPro" id="IPR012910">
    <property type="entry name" value="Plug_dom"/>
</dbReference>
<keyword evidence="6" id="KW-0408">Iron</keyword>
<dbReference type="PANTHER" id="PTHR32552:SF81">
    <property type="entry name" value="TONB-DEPENDENT OUTER MEMBRANE RECEPTOR"/>
    <property type="match status" value="1"/>
</dbReference>
<feature type="domain" description="TonB-dependent receptor-like beta-barrel" evidence="14">
    <location>
        <begin position="285"/>
        <end position="750"/>
    </location>
</feature>
<evidence type="ECO:0000256" key="5">
    <source>
        <dbReference type="ARBA" id="ARBA00022692"/>
    </source>
</evidence>
<evidence type="ECO:0000259" key="15">
    <source>
        <dbReference type="Pfam" id="PF07715"/>
    </source>
</evidence>
<evidence type="ECO:0000256" key="1">
    <source>
        <dbReference type="ARBA" id="ARBA00004571"/>
    </source>
</evidence>
<evidence type="ECO:0000256" key="12">
    <source>
        <dbReference type="RuleBase" id="RU003357"/>
    </source>
</evidence>
<proteinExistence type="inferred from homology"/>
<evidence type="ECO:0000256" key="6">
    <source>
        <dbReference type="ARBA" id="ARBA00023004"/>
    </source>
</evidence>
<dbReference type="Pfam" id="PF00593">
    <property type="entry name" value="TonB_dep_Rec_b-barrel"/>
    <property type="match status" value="1"/>
</dbReference>
<evidence type="ECO:0000256" key="13">
    <source>
        <dbReference type="SAM" id="SignalP"/>
    </source>
</evidence>
<evidence type="ECO:0000256" key="8">
    <source>
        <dbReference type="ARBA" id="ARBA00023077"/>
    </source>
</evidence>
<keyword evidence="5 11" id="KW-0812">Transmembrane</keyword>
<dbReference type="CDD" id="cd01347">
    <property type="entry name" value="ligand_gated_channel"/>
    <property type="match status" value="1"/>
</dbReference>
<protein>
    <submittedName>
        <fullName evidence="16">Iron complex outermembrane receptor protein</fullName>
    </submittedName>
</protein>
<evidence type="ECO:0000313" key="17">
    <source>
        <dbReference type="Proteomes" id="UP001549110"/>
    </source>
</evidence>
<dbReference type="SUPFAM" id="SSF56935">
    <property type="entry name" value="Porins"/>
    <property type="match status" value="1"/>
</dbReference>
<feature type="domain" description="TonB-dependent receptor plug" evidence="15">
    <location>
        <begin position="56"/>
        <end position="165"/>
    </location>
</feature>
<dbReference type="InterPro" id="IPR036942">
    <property type="entry name" value="Beta-barrel_TonB_sf"/>
</dbReference>
<accession>A0ABV2EMH4</accession>
<keyword evidence="8 12" id="KW-0798">TonB box</keyword>
<dbReference type="PANTHER" id="PTHR32552">
    <property type="entry name" value="FERRICHROME IRON RECEPTOR-RELATED"/>
    <property type="match status" value="1"/>
</dbReference>
<name>A0ABV2EMH4_9CAUL</name>
<keyword evidence="13" id="KW-0732">Signal</keyword>
<dbReference type="InterPro" id="IPR000531">
    <property type="entry name" value="Beta-barrel_TonB"/>
</dbReference>
<dbReference type="Pfam" id="PF07715">
    <property type="entry name" value="Plug"/>
    <property type="match status" value="1"/>
</dbReference>
<dbReference type="Gene3D" id="2.40.170.20">
    <property type="entry name" value="TonB-dependent receptor, beta-barrel domain"/>
    <property type="match status" value="1"/>
</dbReference>
<feature type="chain" id="PRO_5047143633" evidence="13">
    <location>
        <begin position="20"/>
        <end position="787"/>
    </location>
</feature>
<keyword evidence="10 11" id="KW-0998">Cell outer membrane</keyword>
<evidence type="ECO:0000256" key="4">
    <source>
        <dbReference type="ARBA" id="ARBA00022496"/>
    </source>
</evidence>
<evidence type="ECO:0000313" key="16">
    <source>
        <dbReference type="EMBL" id="MET3528223.1"/>
    </source>
</evidence>
<reference evidence="16 17" key="1">
    <citation type="submission" date="2024-06" db="EMBL/GenBank/DDBJ databases">
        <title>Genomic Encyclopedia of Type Strains, Phase IV (KMG-IV): sequencing the most valuable type-strain genomes for metagenomic binning, comparative biology and taxonomic classification.</title>
        <authorList>
            <person name="Goeker M."/>
        </authorList>
    </citation>
    <scope>NUCLEOTIDE SEQUENCE [LARGE SCALE GENOMIC DNA]</scope>
    <source>
        <strain evidence="16 17">DSM 17809</strain>
    </source>
</reference>
<organism evidence="16 17">
    <name type="scientific">Phenylobacterium koreense</name>
    <dbReference type="NCBI Taxonomy" id="266125"/>
    <lineage>
        <taxon>Bacteria</taxon>
        <taxon>Pseudomonadati</taxon>
        <taxon>Pseudomonadota</taxon>
        <taxon>Alphaproteobacteria</taxon>
        <taxon>Caulobacterales</taxon>
        <taxon>Caulobacteraceae</taxon>
        <taxon>Phenylobacterium</taxon>
    </lineage>
</organism>
<keyword evidence="17" id="KW-1185">Reference proteome</keyword>
<comment type="similarity">
    <text evidence="11 12">Belongs to the TonB-dependent receptor family.</text>
</comment>
<evidence type="ECO:0000256" key="11">
    <source>
        <dbReference type="PROSITE-ProRule" id="PRU01360"/>
    </source>
</evidence>
<evidence type="ECO:0000259" key="14">
    <source>
        <dbReference type="Pfam" id="PF00593"/>
    </source>
</evidence>